<sequence length="95" mass="10850">MSDEAVDAETDTVRTWFVGRDYNDRDLIILTYATPEGDGVFRKELASQVIDKMTVTAAEDVDPDNLEVIDDPEERERYAEEVERVASEHDPDDEI</sequence>
<feature type="compositionally biased region" description="Basic and acidic residues" evidence="1">
    <location>
        <begin position="74"/>
        <end position="89"/>
    </location>
</feature>
<dbReference type="RefSeq" id="WP_267621782.1">
    <property type="nucleotide sequence ID" value="NZ_JAODIW010000006.1"/>
</dbReference>
<reference evidence="3 4" key="1">
    <citation type="journal article" date="2019" name="Int. J. Syst. Evol. Microbiol.">
        <title>The Global Catalogue of Microorganisms (GCM) 10K type strain sequencing project: providing services to taxonomists for standard genome sequencing and annotation.</title>
        <authorList>
            <consortium name="The Broad Institute Genomics Platform"/>
            <consortium name="The Broad Institute Genome Sequencing Center for Infectious Disease"/>
            <person name="Wu L."/>
            <person name="Ma J."/>
        </authorList>
    </citation>
    <scope>NUCLEOTIDE SEQUENCE [LARGE SCALE GENOMIC DNA]</scope>
    <source>
        <strain evidence="3 4">CGMCC 1.12553</strain>
    </source>
</reference>
<dbReference type="AlphaFoldDB" id="A0ABD5PF63"/>
<evidence type="ECO:0000256" key="1">
    <source>
        <dbReference type="SAM" id="MobiDB-lite"/>
    </source>
</evidence>
<feature type="compositionally biased region" description="Acidic residues" evidence="1">
    <location>
        <begin position="61"/>
        <end position="73"/>
    </location>
</feature>
<evidence type="ECO:0000313" key="3">
    <source>
        <dbReference type="EMBL" id="MFC4359416.1"/>
    </source>
</evidence>
<keyword evidence="4" id="KW-1185">Reference proteome</keyword>
<accession>A0ABD5PF63</accession>
<organism evidence="3 4">
    <name type="scientific">Halobium salinum</name>
    <dbReference type="NCBI Taxonomy" id="1364940"/>
    <lineage>
        <taxon>Archaea</taxon>
        <taxon>Methanobacteriati</taxon>
        <taxon>Methanobacteriota</taxon>
        <taxon>Stenosarchaea group</taxon>
        <taxon>Halobacteria</taxon>
        <taxon>Halobacteriales</taxon>
        <taxon>Haloferacaceae</taxon>
        <taxon>Halobium</taxon>
    </lineage>
</organism>
<evidence type="ECO:0000313" key="4">
    <source>
        <dbReference type="Proteomes" id="UP001595921"/>
    </source>
</evidence>
<dbReference type="Pfam" id="PF25921">
    <property type="entry name" value="DUF7967"/>
    <property type="match status" value="1"/>
</dbReference>
<dbReference type="Proteomes" id="UP001595921">
    <property type="component" value="Unassembled WGS sequence"/>
</dbReference>
<protein>
    <recommendedName>
        <fullName evidence="2">DUF7967 domain-containing protein</fullName>
    </recommendedName>
</protein>
<dbReference type="EMBL" id="JBHSDS010000008">
    <property type="protein sequence ID" value="MFC4359416.1"/>
    <property type="molecule type" value="Genomic_DNA"/>
</dbReference>
<proteinExistence type="predicted"/>
<feature type="region of interest" description="Disordered" evidence="1">
    <location>
        <begin position="61"/>
        <end position="95"/>
    </location>
</feature>
<feature type="domain" description="DUF7967" evidence="2">
    <location>
        <begin position="10"/>
        <end position="95"/>
    </location>
</feature>
<name>A0ABD5PF63_9EURY</name>
<evidence type="ECO:0000259" key="2">
    <source>
        <dbReference type="Pfam" id="PF25921"/>
    </source>
</evidence>
<dbReference type="InterPro" id="IPR058273">
    <property type="entry name" value="DUF7967"/>
</dbReference>
<gene>
    <name evidence="3" type="ORF">ACFO0N_15850</name>
</gene>
<comment type="caution">
    <text evidence="3">The sequence shown here is derived from an EMBL/GenBank/DDBJ whole genome shotgun (WGS) entry which is preliminary data.</text>
</comment>